<dbReference type="EMBL" id="LT598490">
    <property type="protein sequence ID" value="SCW02413.1"/>
    <property type="molecule type" value="Genomic_DNA"/>
</dbReference>
<evidence type="ECO:0000256" key="4">
    <source>
        <dbReference type="ARBA" id="ARBA00022840"/>
    </source>
</evidence>
<dbReference type="InterPro" id="IPR007860">
    <property type="entry name" value="DNA_mmatch_repair_MutS_con_dom"/>
</dbReference>
<keyword evidence="5" id="KW-0238">DNA-binding</keyword>
<dbReference type="InterPro" id="IPR036678">
    <property type="entry name" value="MutS_con_dom_sf"/>
</dbReference>
<name>A0A1G4MEX7_LACFM</name>
<evidence type="ECO:0000259" key="7">
    <source>
        <dbReference type="PROSITE" id="PS00486"/>
    </source>
</evidence>
<dbReference type="SMART" id="SM00534">
    <property type="entry name" value="MUTSac"/>
    <property type="match status" value="1"/>
</dbReference>
<dbReference type="GO" id="GO:0005634">
    <property type="term" value="C:nucleus"/>
    <property type="evidence" value="ECO:0007669"/>
    <property type="project" value="TreeGrafter"/>
</dbReference>
<keyword evidence="3" id="KW-0227">DNA damage</keyword>
<dbReference type="InterPro" id="IPR017261">
    <property type="entry name" value="DNA_mismatch_repair_MutS/MSH"/>
</dbReference>
<dbReference type="InterPro" id="IPR007695">
    <property type="entry name" value="DNA_mismatch_repair_MutS-lik_N"/>
</dbReference>
<accession>A0A1G4MEX7</accession>
<dbReference type="GO" id="GO:0005524">
    <property type="term" value="F:ATP binding"/>
    <property type="evidence" value="ECO:0007669"/>
    <property type="project" value="UniProtKB-KW"/>
</dbReference>
<organism evidence="8 9">
    <name type="scientific">Lachancea fermentati</name>
    <name type="common">Zygosaccharomyces fermentati</name>
    <dbReference type="NCBI Taxonomy" id="4955"/>
    <lineage>
        <taxon>Eukaryota</taxon>
        <taxon>Fungi</taxon>
        <taxon>Dikarya</taxon>
        <taxon>Ascomycota</taxon>
        <taxon>Saccharomycotina</taxon>
        <taxon>Saccharomycetes</taxon>
        <taxon>Saccharomycetales</taxon>
        <taxon>Saccharomycetaceae</taxon>
        <taxon>Lachancea</taxon>
    </lineage>
</organism>
<keyword evidence="9" id="KW-1185">Reference proteome</keyword>
<dbReference type="FunFam" id="3.30.420.110:FF:000020">
    <property type="entry name" value="Msh1p"/>
    <property type="match status" value="1"/>
</dbReference>
<evidence type="ECO:0000256" key="5">
    <source>
        <dbReference type="ARBA" id="ARBA00023125"/>
    </source>
</evidence>
<dbReference type="AlphaFoldDB" id="A0A1G4MEX7"/>
<protein>
    <submittedName>
        <fullName evidence="8">LAFE_0F05886g1_1</fullName>
    </submittedName>
</protein>
<dbReference type="PANTHER" id="PTHR11361">
    <property type="entry name" value="DNA MISMATCH REPAIR PROTEIN MUTS FAMILY MEMBER"/>
    <property type="match status" value="1"/>
</dbReference>
<dbReference type="Pfam" id="PF05192">
    <property type="entry name" value="MutS_III"/>
    <property type="match status" value="1"/>
</dbReference>
<dbReference type="InterPro" id="IPR036187">
    <property type="entry name" value="DNA_mismatch_repair_MutS_sf"/>
</dbReference>
<dbReference type="Proteomes" id="UP000190831">
    <property type="component" value="Chromosome F"/>
</dbReference>
<dbReference type="GO" id="GO:0043504">
    <property type="term" value="P:mitochondrial DNA repair"/>
    <property type="evidence" value="ECO:0007669"/>
    <property type="project" value="TreeGrafter"/>
</dbReference>
<dbReference type="PIRSF" id="PIRSF037677">
    <property type="entry name" value="DNA_mis_repair_Msh6"/>
    <property type="match status" value="1"/>
</dbReference>
<dbReference type="SUPFAM" id="SSF55271">
    <property type="entry name" value="DNA repair protein MutS, domain I"/>
    <property type="match status" value="1"/>
</dbReference>
<dbReference type="InterPro" id="IPR000432">
    <property type="entry name" value="DNA_mismatch_repair_MutS_C"/>
</dbReference>
<gene>
    <name evidence="8" type="ORF">LAFE_0F05886G</name>
</gene>
<dbReference type="InterPro" id="IPR016151">
    <property type="entry name" value="DNA_mismatch_repair_MutS_N"/>
</dbReference>
<dbReference type="Pfam" id="PF01624">
    <property type="entry name" value="MutS_I"/>
    <property type="match status" value="1"/>
</dbReference>
<dbReference type="SMART" id="SM00533">
    <property type="entry name" value="MUTSd"/>
    <property type="match status" value="1"/>
</dbReference>
<dbReference type="Gene3D" id="3.40.1170.10">
    <property type="entry name" value="DNA repair protein MutS, domain I"/>
    <property type="match status" value="1"/>
</dbReference>
<feature type="domain" description="DNA mismatch repair proteins mutS family" evidence="7">
    <location>
        <begin position="874"/>
        <end position="890"/>
    </location>
</feature>
<dbReference type="PROSITE" id="PS00486">
    <property type="entry name" value="DNA_MISMATCH_REPAIR_2"/>
    <property type="match status" value="1"/>
</dbReference>
<dbReference type="Pfam" id="PF00488">
    <property type="entry name" value="MutS_V"/>
    <property type="match status" value="1"/>
</dbReference>
<evidence type="ECO:0000256" key="1">
    <source>
        <dbReference type="ARBA" id="ARBA00006271"/>
    </source>
</evidence>
<keyword evidence="6" id="KW-0234">DNA repair</keyword>
<dbReference type="OrthoDB" id="2534523at2759"/>
<dbReference type="GO" id="GO:0030983">
    <property type="term" value="F:mismatched DNA binding"/>
    <property type="evidence" value="ECO:0007669"/>
    <property type="project" value="InterPro"/>
</dbReference>
<dbReference type="SUPFAM" id="SSF52540">
    <property type="entry name" value="P-loop containing nucleoside triphosphate hydrolases"/>
    <property type="match status" value="1"/>
</dbReference>
<proteinExistence type="inferred from homology"/>
<keyword evidence="4" id="KW-0067">ATP-binding</keyword>
<evidence type="ECO:0000313" key="9">
    <source>
        <dbReference type="Proteomes" id="UP000190831"/>
    </source>
</evidence>
<dbReference type="Gene3D" id="3.40.50.300">
    <property type="entry name" value="P-loop containing nucleotide triphosphate hydrolases"/>
    <property type="match status" value="1"/>
</dbReference>
<dbReference type="Gene3D" id="1.10.1420.10">
    <property type="match status" value="1"/>
</dbReference>
<dbReference type="STRING" id="4955.A0A1G4MEX7"/>
<dbReference type="Pfam" id="PF05188">
    <property type="entry name" value="MutS_II"/>
    <property type="match status" value="1"/>
</dbReference>
<dbReference type="PANTHER" id="PTHR11361:SF34">
    <property type="entry name" value="DNA MISMATCH REPAIR PROTEIN MSH1, MITOCHONDRIAL"/>
    <property type="match status" value="1"/>
</dbReference>
<dbReference type="SUPFAM" id="SSF48334">
    <property type="entry name" value="DNA repair protein MutS, domain III"/>
    <property type="match status" value="1"/>
</dbReference>
<evidence type="ECO:0000256" key="6">
    <source>
        <dbReference type="ARBA" id="ARBA00023204"/>
    </source>
</evidence>
<evidence type="ECO:0000256" key="2">
    <source>
        <dbReference type="ARBA" id="ARBA00022741"/>
    </source>
</evidence>
<evidence type="ECO:0000256" key="3">
    <source>
        <dbReference type="ARBA" id="ARBA00022763"/>
    </source>
</evidence>
<dbReference type="GO" id="GO:0005739">
    <property type="term" value="C:mitochondrion"/>
    <property type="evidence" value="ECO:0007669"/>
    <property type="project" value="TreeGrafter"/>
</dbReference>
<dbReference type="SUPFAM" id="SSF53150">
    <property type="entry name" value="DNA repair protein MutS, domain II"/>
    <property type="match status" value="1"/>
</dbReference>
<dbReference type="InterPro" id="IPR045076">
    <property type="entry name" value="MutS"/>
</dbReference>
<comment type="similarity">
    <text evidence="1">Belongs to the DNA mismatch repair MutS family.</text>
</comment>
<dbReference type="Gene3D" id="3.30.420.110">
    <property type="entry name" value="MutS, connector domain"/>
    <property type="match status" value="1"/>
</dbReference>
<dbReference type="GO" id="GO:0006298">
    <property type="term" value="P:mismatch repair"/>
    <property type="evidence" value="ECO:0007669"/>
    <property type="project" value="InterPro"/>
</dbReference>
<reference evidence="9" key="1">
    <citation type="submission" date="2016-03" db="EMBL/GenBank/DDBJ databases">
        <authorList>
            <person name="Devillers H."/>
        </authorList>
    </citation>
    <scope>NUCLEOTIDE SEQUENCE [LARGE SCALE GENOMIC DNA]</scope>
</reference>
<evidence type="ECO:0000313" key="8">
    <source>
        <dbReference type="EMBL" id="SCW02413.1"/>
    </source>
</evidence>
<dbReference type="GO" id="GO:0140664">
    <property type="term" value="F:ATP-dependent DNA damage sensor activity"/>
    <property type="evidence" value="ECO:0007669"/>
    <property type="project" value="InterPro"/>
</dbReference>
<dbReference type="FunFam" id="3.40.50.300:FF:001238">
    <property type="entry name" value="DNA mismatch repair protein"/>
    <property type="match status" value="1"/>
</dbReference>
<sequence>MSLKFHGKRRKKYSWLRFKYNQKRVYRLFHGMILGQCVRSQMCIALFKRGNHCVAKAAGAIEVKNLTVPIHDKKILSDAAPEQAMPLPSLEVPVATLRTKRGPRTNNNSLPPSLQYVRDVMERYNDHVVLTQMGSFYELYFEHAEIYAPKLNLTLTSREYSHGKVSFAGFPVQHISRHLKVLVKEHGFSVAIADQFKKDNLADNEPNKFLRRVTRIVTPGTFIDEAFENLQENAYLLSIAFPENCFKSTADLNMKIGLCWCDVSTGELFVQEVELKDLVSAVTRIQPREILLDEQLLQYHIESGDWYPEMVELKKFFLKYQKLPSRHRTMNTFHHLFANSDVDDPLRDITLALQDFRQKEIAALRSNLLYIEEHLPDTTVNLQLPQRQLTSSIMQIDSRTSSALELHSTIRNNSKKGSLLSVIRRTVTPSGTRLLTKWLSAPSLDLSEIRNRQILVQFFKDNIDLTESLVDMLKLTYDMPRILQKFSFGKGGAMELIQMSHSMQNAVKIGSFIKNNIKARKTPINRSLRSISTSLSFDDDLMHRILFSLDEEQLIAAQRQTTEDEIDDPEPALKIQPLNKGTLNEFEPWILKPEASNALLELHKKFELLCEEQSNLLQKFRDMFVGKFQAKDVQLKLKATNEYALHILGSSANITKLINLVNEGADMNNEAFRVLQKSSQSCWLAHKSWTDLGEELEYVSMKIKQEERNLINSFKREFIEKSYSIRQLAQALDYLDVLTSFAKLSNEKRLTCPLVDNSRELNITGGRHIVVEDGMQSKCLEKFTENDCKLSSGHLWIVTGPNMGGKSTFLRQNAIIVILAQIGSFVPCNSAHIGLVDKIFSRVGSADDLYNEMSTFMVEMIETSYILKGATDRSLAILDEIGRGTSSKEGVSIAFATLKHLVQRNKCRTLFATHFGLPLKNISEARCDSLFNEKLHYYKSGIVDDGDNFFYDHRLYPGICSRSDALKVAQRAGFPEEALQVAREILD</sequence>
<dbReference type="InterPro" id="IPR027417">
    <property type="entry name" value="P-loop_NTPase"/>
</dbReference>
<dbReference type="InterPro" id="IPR007696">
    <property type="entry name" value="DNA_mismatch_repair_MutS_core"/>
</dbReference>
<dbReference type="OMA" id="DTWIMRR"/>
<keyword evidence="2" id="KW-0547">Nucleotide-binding</keyword>